<gene>
    <name evidence="2" type="ORF">ACFOZ9_10075</name>
</gene>
<dbReference type="SUPFAM" id="SSF56281">
    <property type="entry name" value="Metallo-hydrolase/oxidoreductase"/>
    <property type="match status" value="1"/>
</dbReference>
<dbReference type="PANTHER" id="PTHR42951">
    <property type="entry name" value="METALLO-BETA-LACTAMASE DOMAIN-CONTAINING"/>
    <property type="match status" value="1"/>
</dbReference>
<dbReference type="Pfam" id="PF00753">
    <property type="entry name" value="Lactamase_B"/>
    <property type="match status" value="1"/>
</dbReference>
<dbReference type="PANTHER" id="PTHR42951:SF14">
    <property type="entry name" value="METALLO-BETA-LACTAMASE SUPERFAMILY PROTEIN"/>
    <property type="match status" value="1"/>
</dbReference>
<reference evidence="3" key="1">
    <citation type="journal article" date="2019" name="Int. J. Syst. Evol. Microbiol.">
        <title>The Global Catalogue of Microorganisms (GCM) 10K type strain sequencing project: providing services to taxonomists for standard genome sequencing and annotation.</title>
        <authorList>
            <consortium name="The Broad Institute Genomics Platform"/>
            <consortium name="The Broad Institute Genome Sequencing Center for Infectious Disease"/>
            <person name="Wu L."/>
            <person name="Ma J."/>
        </authorList>
    </citation>
    <scope>NUCLEOTIDE SEQUENCE [LARGE SCALE GENOMIC DNA]</scope>
    <source>
        <strain evidence="3">CCUG 56029</strain>
    </source>
</reference>
<name>A0ABV8XNV0_9DEIO</name>
<proteinExistence type="predicted"/>
<evidence type="ECO:0000313" key="3">
    <source>
        <dbReference type="Proteomes" id="UP001595998"/>
    </source>
</evidence>
<dbReference type="Proteomes" id="UP001595998">
    <property type="component" value="Unassembled WGS sequence"/>
</dbReference>
<dbReference type="Gene3D" id="3.60.15.10">
    <property type="entry name" value="Ribonuclease Z/Hydroxyacylglutathione hydrolase-like"/>
    <property type="match status" value="1"/>
</dbReference>
<feature type="domain" description="Metallo-beta-lactamase" evidence="1">
    <location>
        <begin position="17"/>
        <end position="207"/>
    </location>
</feature>
<dbReference type="InterPro" id="IPR036866">
    <property type="entry name" value="RibonucZ/Hydroxyglut_hydro"/>
</dbReference>
<dbReference type="InterPro" id="IPR001279">
    <property type="entry name" value="Metallo-B-lactamas"/>
</dbReference>
<sequence length="299" mass="30901">MSALERLGPGVRVWPGAVNSVVAEDGQGGALLIDTGLDESHARKLLRAVEAAGLQPTAILNTHSHADHHGGNAFVLKRFPGLPVYAPPLEAAIINHPLLEPLGLFGASPPPELRTKFLLAPASPAQGIGPGPQTLGGVELELLPVPGHAAEMYALRLGEVLYAADALFGPEALNKHPLTFCADSAAQKASAASLRDLEDVRVVLPGHGAPTADLPALVGANLAAYERTTAAVLATVQEAPGSVDDLLARVSRRLGVQTGSPAAVVLNRAVVSAHLAELLAQGQAACAVEDHRLVFRVRP</sequence>
<dbReference type="RefSeq" id="WP_380039148.1">
    <property type="nucleotide sequence ID" value="NZ_JBHSEH010000009.1"/>
</dbReference>
<protein>
    <submittedName>
        <fullName evidence="2">MBL fold metallo-hydrolase</fullName>
    </submittedName>
</protein>
<organism evidence="2 3">
    <name type="scientific">Deinococcus navajonensis</name>
    <dbReference type="NCBI Taxonomy" id="309884"/>
    <lineage>
        <taxon>Bacteria</taxon>
        <taxon>Thermotogati</taxon>
        <taxon>Deinococcota</taxon>
        <taxon>Deinococci</taxon>
        <taxon>Deinococcales</taxon>
        <taxon>Deinococcaceae</taxon>
        <taxon>Deinococcus</taxon>
    </lineage>
</organism>
<evidence type="ECO:0000259" key="1">
    <source>
        <dbReference type="SMART" id="SM00849"/>
    </source>
</evidence>
<keyword evidence="3" id="KW-1185">Reference proteome</keyword>
<dbReference type="SMART" id="SM00849">
    <property type="entry name" value="Lactamase_B"/>
    <property type="match status" value="1"/>
</dbReference>
<evidence type="ECO:0000313" key="2">
    <source>
        <dbReference type="EMBL" id="MFC4426561.1"/>
    </source>
</evidence>
<dbReference type="CDD" id="cd07743">
    <property type="entry name" value="metallo-hydrolase-like_MBL-fold"/>
    <property type="match status" value="1"/>
</dbReference>
<accession>A0ABV8XNV0</accession>
<comment type="caution">
    <text evidence="2">The sequence shown here is derived from an EMBL/GenBank/DDBJ whole genome shotgun (WGS) entry which is preliminary data.</text>
</comment>
<dbReference type="EMBL" id="JBHSEH010000009">
    <property type="protein sequence ID" value="MFC4426561.1"/>
    <property type="molecule type" value="Genomic_DNA"/>
</dbReference>
<dbReference type="InterPro" id="IPR050855">
    <property type="entry name" value="NDM-1-like"/>
</dbReference>